<accession>A0A6J5JZX1</accession>
<evidence type="ECO:0000259" key="5">
    <source>
        <dbReference type="Pfam" id="PF00542"/>
    </source>
</evidence>
<name>A0A6J5JZX1_9GAMM</name>
<dbReference type="NCBIfam" id="TIGR00855">
    <property type="entry name" value="L12"/>
    <property type="match status" value="1"/>
</dbReference>
<dbReference type="GO" id="GO:0003729">
    <property type="term" value="F:mRNA binding"/>
    <property type="evidence" value="ECO:0007669"/>
    <property type="project" value="TreeGrafter"/>
</dbReference>
<dbReference type="Gene3D" id="3.30.1390.10">
    <property type="match status" value="1"/>
</dbReference>
<gene>
    <name evidence="4 7" type="primary">rplL</name>
    <name evidence="7" type="ORF">ESZ_00332</name>
</gene>
<sequence>MKITNEEIINAISNMNILELTELTNLIEKKFNISIQNQQIASNPEHVEEKSKPEEKLTFTIIMTSYGDNKLNVIKTIRTILDLGLKEAKDFVEKLPATIKENVQKSDIEKIKTALEISGAKIEIR</sequence>
<organism evidence="7 8">
    <name type="scientific">Candidatus Azoamicus ciliaticola</name>
    <dbReference type="NCBI Taxonomy" id="2652803"/>
    <lineage>
        <taxon>Bacteria</taxon>
        <taxon>Pseudomonadati</taxon>
        <taxon>Pseudomonadota</taxon>
        <taxon>Gammaproteobacteria</taxon>
        <taxon>Candidatus Azoamicaceae</taxon>
        <taxon>Candidatus Azoamicus</taxon>
    </lineage>
</organism>
<dbReference type="AlphaFoldDB" id="A0A6J5JZX1"/>
<keyword evidence="3 4" id="KW-0687">Ribonucleoprotein</keyword>
<dbReference type="GO" id="GO:0003735">
    <property type="term" value="F:structural constituent of ribosome"/>
    <property type="evidence" value="ECO:0007669"/>
    <property type="project" value="InterPro"/>
</dbReference>
<dbReference type="Proteomes" id="UP000509549">
    <property type="component" value="Chromosome"/>
</dbReference>
<dbReference type="RefSeq" id="WP_176605042.1">
    <property type="nucleotide sequence ID" value="NZ_LR794158.1"/>
</dbReference>
<dbReference type="InterPro" id="IPR008932">
    <property type="entry name" value="Ribosomal_bL12_oligo"/>
</dbReference>
<proteinExistence type="inferred from homology"/>
<keyword evidence="8" id="KW-1185">Reference proteome</keyword>
<dbReference type="PANTHER" id="PTHR45987:SF4">
    <property type="entry name" value="LARGE RIBOSOMAL SUBUNIT PROTEIN BL12M"/>
    <property type="match status" value="1"/>
</dbReference>
<dbReference type="PANTHER" id="PTHR45987">
    <property type="entry name" value="39S RIBOSOMAL PROTEIN L12"/>
    <property type="match status" value="1"/>
</dbReference>
<dbReference type="InterPro" id="IPR013823">
    <property type="entry name" value="Ribosomal_bL12_C"/>
</dbReference>
<feature type="domain" description="Large ribosomal subunit protein bL12 oligomerization" evidence="6">
    <location>
        <begin position="4"/>
        <end position="34"/>
    </location>
</feature>
<evidence type="ECO:0000313" key="8">
    <source>
        <dbReference type="Proteomes" id="UP000509549"/>
    </source>
</evidence>
<evidence type="ECO:0000256" key="1">
    <source>
        <dbReference type="ARBA" id="ARBA00007197"/>
    </source>
</evidence>
<evidence type="ECO:0000313" key="7">
    <source>
        <dbReference type="EMBL" id="CAB3976517.1"/>
    </source>
</evidence>
<evidence type="ECO:0000256" key="3">
    <source>
        <dbReference type="ARBA" id="ARBA00023274"/>
    </source>
</evidence>
<dbReference type="GO" id="GO:0006412">
    <property type="term" value="P:translation"/>
    <property type="evidence" value="ECO:0007669"/>
    <property type="project" value="UniProtKB-UniRule"/>
</dbReference>
<dbReference type="HAMAP" id="MF_00368">
    <property type="entry name" value="Ribosomal_bL12"/>
    <property type="match status" value="1"/>
</dbReference>
<keyword evidence="2 4" id="KW-0689">Ribosomal protein</keyword>
<dbReference type="InterPro" id="IPR000206">
    <property type="entry name" value="Ribosomal_bL12"/>
</dbReference>
<protein>
    <recommendedName>
        <fullName evidence="4">Large ribosomal subunit protein bL12</fullName>
    </recommendedName>
</protein>
<comment type="similarity">
    <text evidence="1 4">Belongs to the bacterial ribosomal protein bL12 family.</text>
</comment>
<dbReference type="Pfam" id="PF00542">
    <property type="entry name" value="Ribosomal_L12"/>
    <property type="match status" value="1"/>
</dbReference>
<evidence type="ECO:0000256" key="2">
    <source>
        <dbReference type="ARBA" id="ARBA00022980"/>
    </source>
</evidence>
<dbReference type="SUPFAM" id="SSF54736">
    <property type="entry name" value="ClpS-like"/>
    <property type="match status" value="1"/>
</dbReference>
<dbReference type="FunFam" id="3.30.1390.10:FF:000001">
    <property type="entry name" value="50S ribosomal protein L7/L12"/>
    <property type="match status" value="1"/>
</dbReference>
<dbReference type="GO" id="GO:0022625">
    <property type="term" value="C:cytosolic large ribosomal subunit"/>
    <property type="evidence" value="ECO:0007669"/>
    <property type="project" value="TreeGrafter"/>
</dbReference>
<evidence type="ECO:0000259" key="6">
    <source>
        <dbReference type="Pfam" id="PF16320"/>
    </source>
</evidence>
<dbReference type="KEGG" id="acil:ESZ_00332"/>
<comment type="subunit">
    <text evidence="4">Homodimer. Part of the ribosomal stalk of the 50S ribosomal subunit. Forms a multimeric L10(L12)X complex, where L10 forms an elongated spine to which 2 to 4 L12 dimers bind in a sequential fashion. Binds GTP-bound translation factors.</text>
</comment>
<dbReference type="EMBL" id="LR794158">
    <property type="protein sequence ID" value="CAB3976517.1"/>
    <property type="molecule type" value="Genomic_DNA"/>
</dbReference>
<dbReference type="SUPFAM" id="SSF48300">
    <property type="entry name" value="Ribosomal protein L7/12, oligomerisation (N-terminal) domain"/>
    <property type="match status" value="1"/>
</dbReference>
<dbReference type="CDD" id="cd00387">
    <property type="entry name" value="Ribosomal_L7_L12"/>
    <property type="match status" value="1"/>
</dbReference>
<feature type="domain" description="Large ribosomal subunit protein bL12 C-terminal" evidence="5">
    <location>
        <begin position="59"/>
        <end position="124"/>
    </location>
</feature>
<dbReference type="Gene3D" id="1.20.5.710">
    <property type="entry name" value="Single helix bin"/>
    <property type="match status" value="1"/>
</dbReference>
<comment type="function">
    <text evidence="4">Forms part of the ribosomal stalk which helps the ribosome interact with GTP-bound translation factors. Is thus essential for accurate translation.</text>
</comment>
<dbReference type="InterPro" id="IPR014719">
    <property type="entry name" value="Ribosomal_bL12_C/ClpS-like"/>
</dbReference>
<evidence type="ECO:0000256" key="4">
    <source>
        <dbReference type="HAMAP-Rule" id="MF_00368"/>
    </source>
</evidence>
<dbReference type="InterPro" id="IPR036235">
    <property type="entry name" value="Ribosomal_bL12_oligo_N_sf"/>
</dbReference>
<reference evidence="7 8" key="1">
    <citation type="submission" date="2020-04" db="EMBL/GenBank/DDBJ databases">
        <authorList>
            <person name="Graf S J."/>
        </authorList>
    </citation>
    <scope>NUCLEOTIDE SEQUENCE [LARGE SCALE GENOMIC DNA]</scope>
    <source>
        <strain evidence="7">1</strain>
    </source>
</reference>
<dbReference type="Pfam" id="PF16320">
    <property type="entry name" value="Ribosomal_L12_N"/>
    <property type="match status" value="1"/>
</dbReference>